<evidence type="ECO:0000256" key="4">
    <source>
        <dbReference type="ARBA" id="ARBA00022989"/>
    </source>
</evidence>
<reference evidence="8 10" key="2">
    <citation type="journal article" date="2013" name="Nature">
        <title>Insights into bilaterian evolution from three spiralian genomes.</title>
        <authorList>
            <person name="Simakov O."/>
            <person name="Marletaz F."/>
            <person name="Cho S.J."/>
            <person name="Edsinger-Gonzales E."/>
            <person name="Havlak P."/>
            <person name="Hellsten U."/>
            <person name="Kuo D.H."/>
            <person name="Larsson T."/>
            <person name="Lv J."/>
            <person name="Arendt D."/>
            <person name="Savage R."/>
            <person name="Osoegawa K."/>
            <person name="de Jong P."/>
            <person name="Grimwood J."/>
            <person name="Chapman J.A."/>
            <person name="Shapiro H."/>
            <person name="Aerts A."/>
            <person name="Otillar R.P."/>
            <person name="Terry A.Y."/>
            <person name="Boore J.L."/>
            <person name="Grigoriev I.V."/>
            <person name="Lindberg D.R."/>
            <person name="Seaver E.C."/>
            <person name="Weisblat D.A."/>
            <person name="Putnam N.H."/>
            <person name="Rokhsar D.S."/>
        </authorList>
    </citation>
    <scope>NUCLEOTIDE SEQUENCE</scope>
</reference>
<feature type="transmembrane region" description="Helical" evidence="7">
    <location>
        <begin position="156"/>
        <end position="176"/>
    </location>
</feature>
<dbReference type="GO" id="GO:0005245">
    <property type="term" value="F:voltage-gated calcium channel activity"/>
    <property type="evidence" value="ECO:0000318"/>
    <property type="project" value="GO_Central"/>
</dbReference>
<evidence type="ECO:0000256" key="1">
    <source>
        <dbReference type="ARBA" id="ARBA00004141"/>
    </source>
</evidence>
<dbReference type="EMBL" id="KB097753">
    <property type="protein sequence ID" value="ESN90681.1"/>
    <property type="molecule type" value="Genomic_DNA"/>
</dbReference>
<dbReference type="HOGENOM" id="CLU_832303_0_0_1"/>
<sequence length="334" mass="36954">MIVPSDEDYIDSSSSSSSNNSNDINNTNSQSSDPDPYYTANAEAEDENSEDDEKYQDKTEFDGSKFLVKVNVHSGLWRSCVMGSEDQIYDDGITFHCTNIEYFGQDTDRTETTHAINRAIRKAAPVITGSLLIMVVALSLSILGSNRRDVRSLLAAILYITSALSLALGVILYISAVNDEVSHRRKSITGERDGFLYRYGWAFFFNGISFIASMIAAVNNISLYLLRPASPQQSAEGSNHVGNIPSSRSRIMINSMSESHALFEHDKESTIMDKDSNTKSPTSPLLFEYAASNDTATSSNSTEEEMIILMSSTFYFVTSEFRHSNIEAVKPGKH</sequence>
<feature type="compositionally biased region" description="Acidic residues" evidence="6">
    <location>
        <begin position="43"/>
        <end position="54"/>
    </location>
</feature>
<comment type="similarity">
    <text evidence="2">Belongs to the PMP-22/EMP/MP20 family. CACNG subfamily.</text>
</comment>
<dbReference type="GO" id="GO:0016247">
    <property type="term" value="F:channel regulator activity"/>
    <property type="evidence" value="ECO:0000318"/>
    <property type="project" value="GO_Central"/>
</dbReference>
<comment type="subcellular location">
    <subcellularLocation>
        <location evidence="1">Membrane</location>
        <topology evidence="1">Multi-pass membrane protein</topology>
    </subcellularLocation>
</comment>
<dbReference type="AlphaFoldDB" id="T1EY27"/>
<keyword evidence="5 7" id="KW-0472">Membrane</keyword>
<feature type="transmembrane region" description="Helical" evidence="7">
    <location>
        <begin position="123"/>
        <end position="144"/>
    </location>
</feature>
<dbReference type="GO" id="GO:0098839">
    <property type="term" value="C:postsynaptic density membrane"/>
    <property type="evidence" value="ECO:0000318"/>
    <property type="project" value="GO_Central"/>
</dbReference>
<dbReference type="Proteomes" id="UP000015101">
    <property type="component" value="Unassembled WGS sequence"/>
</dbReference>
<feature type="transmembrane region" description="Helical" evidence="7">
    <location>
        <begin position="196"/>
        <end position="218"/>
    </location>
</feature>
<dbReference type="CTD" id="20201477"/>
<dbReference type="GO" id="GO:0098970">
    <property type="term" value="P:postsynaptic neurotransmitter receptor diffusion trapping"/>
    <property type="evidence" value="ECO:0000318"/>
    <property type="project" value="GO_Central"/>
</dbReference>
<dbReference type="GO" id="GO:0032281">
    <property type="term" value="C:AMPA glutamate receptor complex"/>
    <property type="evidence" value="ECO:0000318"/>
    <property type="project" value="GO_Central"/>
</dbReference>
<dbReference type="InterPro" id="IPR004031">
    <property type="entry name" value="PMP22/EMP/MP20/Claudin"/>
</dbReference>
<keyword evidence="4 7" id="KW-1133">Transmembrane helix</keyword>
<feature type="compositionally biased region" description="Low complexity" evidence="6">
    <location>
        <begin position="11"/>
        <end position="33"/>
    </location>
</feature>
<keyword evidence="3 7" id="KW-0812">Transmembrane</keyword>
<evidence type="ECO:0000256" key="5">
    <source>
        <dbReference type="ARBA" id="ARBA00023136"/>
    </source>
</evidence>
<evidence type="ECO:0000256" key="3">
    <source>
        <dbReference type="ARBA" id="ARBA00022692"/>
    </source>
</evidence>
<dbReference type="PRINTS" id="PR01792">
    <property type="entry name" value="VDCCGAMMA"/>
</dbReference>
<protein>
    <recommendedName>
        <fullName evidence="11">Voltage-dependent calcium channel gamma-7 subunit</fullName>
    </recommendedName>
</protein>
<dbReference type="GO" id="GO:0051968">
    <property type="term" value="P:positive regulation of synaptic transmission, glutamatergic"/>
    <property type="evidence" value="ECO:0000318"/>
    <property type="project" value="GO_Central"/>
</dbReference>
<feature type="compositionally biased region" description="Acidic residues" evidence="6">
    <location>
        <begin position="1"/>
        <end position="10"/>
    </location>
</feature>
<dbReference type="InterPro" id="IPR051072">
    <property type="entry name" value="CACNG_subunit"/>
</dbReference>
<feature type="region of interest" description="Disordered" evidence="6">
    <location>
        <begin position="1"/>
        <end position="57"/>
    </location>
</feature>
<keyword evidence="10" id="KW-1185">Reference proteome</keyword>
<dbReference type="Gene3D" id="1.20.140.150">
    <property type="match status" value="1"/>
</dbReference>
<dbReference type="PANTHER" id="PTHR12107:SF0">
    <property type="entry name" value="STARGAZIN (MAMMALIAN CALCIUM CHANNEL) HOMOLOG"/>
    <property type="match status" value="1"/>
</dbReference>
<dbReference type="GO" id="GO:0019226">
    <property type="term" value="P:transmission of nerve impulse"/>
    <property type="evidence" value="ECO:0000318"/>
    <property type="project" value="GO_Central"/>
</dbReference>
<dbReference type="EMBL" id="AMQM01002351">
    <property type="status" value="NOT_ANNOTATED_CDS"/>
    <property type="molecule type" value="Genomic_DNA"/>
</dbReference>
<name>T1EY27_HELRO</name>
<dbReference type="RefSeq" id="XP_009031568.1">
    <property type="nucleotide sequence ID" value="XM_009033320.1"/>
</dbReference>
<dbReference type="GeneID" id="20201477"/>
<evidence type="ECO:0008006" key="11">
    <source>
        <dbReference type="Google" id="ProtNLM"/>
    </source>
</evidence>
<dbReference type="eggNOG" id="ENOG502QTQ7">
    <property type="taxonomic scope" value="Eukaryota"/>
</dbReference>
<dbReference type="InterPro" id="IPR008368">
    <property type="entry name" value="VDCC_gsu"/>
</dbReference>
<evidence type="ECO:0000256" key="7">
    <source>
        <dbReference type="SAM" id="Phobius"/>
    </source>
</evidence>
<dbReference type="OrthoDB" id="5917530at2759"/>
<evidence type="ECO:0000313" key="8">
    <source>
        <dbReference type="EMBL" id="ESN90681.1"/>
    </source>
</evidence>
<organism evidence="9 10">
    <name type="scientific">Helobdella robusta</name>
    <name type="common">Californian leech</name>
    <dbReference type="NCBI Taxonomy" id="6412"/>
    <lineage>
        <taxon>Eukaryota</taxon>
        <taxon>Metazoa</taxon>
        <taxon>Spiralia</taxon>
        <taxon>Lophotrochozoa</taxon>
        <taxon>Annelida</taxon>
        <taxon>Clitellata</taxon>
        <taxon>Hirudinea</taxon>
        <taxon>Rhynchobdellida</taxon>
        <taxon>Glossiphoniidae</taxon>
        <taxon>Helobdella</taxon>
    </lineage>
</organism>
<dbReference type="PANTHER" id="PTHR12107">
    <property type="entry name" value="VOLTAGE-DEPENDENT CALCIUM CHANNEL GAMMA SUBUNIT"/>
    <property type="match status" value="1"/>
</dbReference>
<dbReference type="KEGG" id="hro:HELRODRAFT_166386"/>
<reference evidence="10" key="1">
    <citation type="submission" date="2012-12" db="EMBL/GenBank/DDBJ databases">
        <authorList>
            <person name="Hellsten U."/>
            <person name="Grimwood J."/>
            <person name="Chapman J.A."/>
            <person name="Shapiro H."/>
            <person name="Aerts A."/>
            <person name="Otillar R.P."/>
            <person name="Terry A.Y."/>
            <person name="Boore J.L."/>
            <person name="Simakov O."/>
            <person name="Marletaz F."/>
            <person name="Cho S.-J."/>
            <person name="Edsinger-Gonzales E."/>
            <person name="Havlak P."/>
            <person name="Kuo D.-H."/>
            <person name="Larsson T."/>
            <person name="Lv J."/>
            <person name="Arendt D."/>
            <person name="Savage R."/>
            <person name="Osoegawa K."/>
            <person name="de Jong P."/>
            <person name="Lindberg D.R."/>
            <person name="Seaver E.C."/>
            <person name="Weisblat D.A."/>
            <person name="Putnam N.H."/>
            <person name="Grigoriev I.V."/>
            <person name="Rokhsar D.S."/>
        </authorList>
    </citation>
    <scope>NUCLEOTIDE SEQUENCE</scope>
</reference>
<evidence type="ECO:0000256" key="2">
    <source>
        <dbReference type="ARBA" id="ARBA00007111"/>
    </source>
</evidence>
<dbReference type="STRING" id="6412.T1EY27"/>
<reference evidence="9" key="3">
    <citation type="submission" date="2015-06" db="UniProtKB">
        <authorList>
            <consortium name="EnsemblMetazoa"/>
        </authorList>
    </citation>
    <scope>IDENTIFICATION</scope>
</reference>
<evidence type="ECO:0000313" key="9">
    <source>
        <dbReference type="EnsemblMetazoa" id="HelroP166386"/>
    </source>
</evidence>
<dbReference type="EnsemblMetazoa" id="HelroT166386">
    <property type="protein sequence ID" value="HelroP166386"/>
    <property type="gene ID" value="HelroG166386"/>
</dbReference>
<dbReference type="Pfam" id="PF13903">
    <property type="entry name" value="Claudin_2"/>
    <property type="match status" value="1"/>
</dbReference>
<accession>T1EY27</accession>
<evidence type="ECO:0000256" key="6">
    <source>
        <dbReference type="SAM" id="MobiDB-lite"/>
    </source>
</evidence>
<gene>
    <name evidence="9" type="primary">20201477</name>
    <name evidence="8" type="ORF">HELRODRAFT_166386</name>
</gene>
<proteinExistence type="inferred from homology"/>
<evidence type="ECO:0000313" key="10">
    <source>
        <dbReference type="Proteomes" id="UP000015101"/>
    </source>
</evidence>
<dbReference type="InParanoid" id="T1EY27"/>